<organism evidence="1 2">
    <name type="scientific">Neophaeococcomyces mojaviensis</name>
    <dbReference type="NCBI Taxonomy" id="3383035"/>
    <lineage>
        <taxon>Eukaryota</taxon>
        <taxon>Fungi</taxon>
        <taxon>Dikarya</taxon>
        <taxon>Ascomycota</taxon>
        <taxon>Pezizomycotina</taxon>
        <taxon>Eurotiomycetes</taxon>
        <taxon>Chaetothyriomycetidae</taxon>
        <taxon>Chaetothyriales</taxon>
        <taxon>Chaetothyriales incertae sedis</taxon>
        <taxon>Neophaeococcomyces</taxon>
    </lineage>
</organism>
<comment type="caution">
    <text evidence="1">The sequence shown here is derived from an EMBL/GenBank/DDBJ whole genome shotgun (WGS) entry which is preliminary data.</text>
</comment>
<evidence type="ECO:0000313" key="1">
    <source>
        <dbReference type="EMBL" id="KAJ9656818.1"/>
    </source>
</evidence>
<accession>A0ACC3A840</accession>
<dbReference type="EMBL" id="JAPDRQ010000072">
    <property type="protein sequence ID" value="KAJ9656818.1"/>
    <property type="molecule type" value="Genomic_DNA"/>
</dbReference>
<keyword evidence="2" id="KW-1185">Reference proteome</keyword>
<proteinExistence type="predicted"/>
<evidence type="ECO:0000313" key="2">
    <source>
        <dbReference type="Proteomes" id="UP001172386"/>
    </source>
</evidence>
<reference evidence="1" key="1">
    <citation type="submission" date="2022-10" db="EMBL/GenBank/DDBJ databases">
        <title>Culturing micro-colonial fungi from biological soil crusts in the Mojave desert and describing Neophaeococcomyces mojavensis, and introducing the new genera and species Taxawa tesnikishii.</title>
        <authorList>
            <person name="Kurbessoian T."/>
            <person name="Stajich J.E."/>
        </authorList>
    </citation>
    <scope>NUCLEOTIDE SEQUENCE</scope>
    <source>
        <strain evidence="1">JES_112</strain>
    </source>
</reference>
<protein>
    <submittedName>
        <fullName evidence="1">Uncharacterized protein</fullName>
    </submittedName>
</protein>
<sequence length="490" mass="55582">MPRLEYRHDGVLKSDQNGENQRSWGEAGSKILEGASTAFGSIVVLGLAGYLYHRYYKSLVLRKMENAFAVGYSSLEQAALNRHNTSYAATSKVLKRKFETDEWITRDEQVLIDGIVNGTVQGKYYVLTGEKGTGKTSMLLRAMKKVQGAGVVMLEAHGNLEVFRLRLGKALDYEFHEDYVGSLFSFKDPRDTTPLLDIERAFNKMEMIALRRRKENGRPLVLIVNGLDLLHDDEDGRDLLELMQQRAELWAASHLVNVVFGSNDYWATERLIGKATRLQVVPVRDIAREPAVAALKNFRLRNFGEDVSLEVLNHVYDKIGGRLTFLSNVAKSSDMLKACDFICERERYWLLSQCWILGANMDNDAENQQKYCVAAMVLAKTLVERGKKDGGAGIPQLPLHEARQIMTRADFIKDHDHANIFTIDSDTMVQADSVAMQNAFRDLCNQEGFEEHLQATLQRLNEIESLQRTKELTLKGFIEQGWNSRRNGHE</sequence>
<dbReference type="Proteomes" id="UP001172386">
    <property type="component" value="Unassembled WGS sequence"/>
</dbReference>
<name>A0ACC3A840_9EURO</name>
<gene>
    <name evidence="1" type="ORF">H2198_004706</name>
</gene>